<comment type="caution">
    <text evidence="1">The sequence shown here is derived from an EMBL/GenBank/DDBJ whole genome shotgun (WGS) entry which is preliminary data.</text>
</comment>
<feature type="non-terminal residue" evidence="1">
    <location>
        <position position="300"/>
    </location>
</feature>
<name>A0ABW9CE05_9BURK</name>
<dbReference type="InterPro" id="IPR011009">
    <property type="entry name" value="Kinase-like_dom_sf"/>
</dbReference>
<dbReference type="PANTHER" id="PTHR39441:SF1">
    <property type="entry name" value="DUF2252 DOMAIN-CONTAINING PROTEIN"/>
    <property type="match status" value="1"/>
</dbReference>
<proteinExistence type="predicted"/>
<dbReference type="EMBL" id="JAQQDH010000027">
    <property type="protein sequence ID" value="MFM0448570.1"/>
    <property type="molecule type" value="Genomic_DNA"/>
</dbReference>
<accession>A0ABW9CE05</accession>
<protein>
    <submittedName>
        <fullName evidence="1">DUF2252 family protein</fullName>
    </submittedName>
</protein>
<dbReference type="RefSeq" id="WP_408131846.1">
    <property type="nucleotide sequence ID" value="NZ_JAQQDH010000027.1"/>
</dbReference>
<dbReference type="PANTHER" id="PTHR39441">
    <property type="entry name" value="DUF2252 DOMAIN-CONTAINING PROTEIN"/>
    <property type="match status" value="1"/>
</dbReference>
<sequence length="300" mass="32305">MTRKSAKAARCPAPDARQSMLAAIRTQKMARSPHAYERGTAAYFYAWVKSLPAGTLPDGPAIWICGDCHLGNLGPVADAAGEVAVQVRDLDQSVIGNPVHDLVRLGLSLATAARSSDLPGVITSRMAGALLDGYEQAFDDSRSDETGRTQRPKVVRIAMEEALHRSRRQLARQNIDHVSAHIPLGRRFWPLSDDEKQAIHGLFESGAAPMVRAVLGDKVSGESAIRVLDAAYWVKGCSSLGRRRYAVLLDVDGACSAGKPPCLVDIKEGVAPEAPAAAGHRMPHDNARRVVEGVRQLILR</sequence>
<gene>
    <name evidence="1" type="ORF">PQR00_33860</name>
</gene>
<organism evidence="1 2">
    <name type="scientific">Paraburkholderia strydomiana</name>
    <dbReference type="NCBI Taxonomy" id="1245417"/>
    <lineage>
        <taxon>Bacteria</taxon>
        <taxon>Pseudomonadati</taxon>
        <taxon>Pseudomonadota</taxon>
        <taxon>Betaproteobacteria</taxon>
        <taxon>Burkholderiales</taxon>
        <taxon>Burkholderiaceae</taxon>
        <taxon>Paraburkholderia</taxon>
    </lineage>
</organism>
<dbReference type="Pfam" id="PF10009">
    <property type="entry name" value="DUF2252"/>
    <property type="match status" value="1"/>
</dbReference>
<evidence type="ECO:0000313" key="1">
    <source>
        <dbReference type="EMBL" id="MFM0448570.1"/>
    </source>
</evidence>
<dbReference type="Proteomes" id="UP001629288">
    <property type="component" value="Unassembled WGS sequence"/>
</dbReference>
<evidence type="ECO:0000313" key="2">
    <source>
        <dbReference type="Proteomes" id="UP001629288"/>
    </source>
</evidence>
<keyword evidence="2" id="KW-1185">Reference proteome</keyword>
<dbReference type="InterPro" id="IPR018721">
    <property type="entry name" value="DUF2252"/>
</dbReference>
<dbReference type="SUPFAM" id="SSF56112">
    <property type="entry name" value="Protein kinase-like (PK-like)"/>
    <property type="match status" value="1"/>
</dbReference>
<reference evidence="1 2" key="1">
    <citation type="journal article" date="2024" name="Chem. Sci.">
        <title>Discovery of megapolipeptins by genome mining of a Burkholderiales bacteria collection.</title>
        <authorList>
            <person name="Paulo B.S."/>
            <person name="Recchia M.J.J."/>
            <person name="Lee S."/>
            <person name="Fergusson C.H."/>
            <person name="Romanowski S.B."/>
            <person name="Hernandez A."/>
            <person name="Krull N."/>
            <person name="Liu D.Y."/>
            <person name="Cavanagh H."/>
            <person name="Bos A."/>
            <person name="Gray C.A."/>
            <person name="Murphy B.T."/>
            <person name="Linington R.G."/>
            <person name="Eustaquio A.S."/>
        </authorList>
    </citation>
    <scope>NUCLEOTIDE SEQUENCE [LARGE SCALE GENOMIC DNA]</scope>
    <source>
        <strain evidence="1 2">RL17-379-BIB-C</strain>
    </source>
</reference>